<keyword evidence="2" id="KW-1003">Cell membrane</keyword>
<dbReference type="EMBL" id="CAKJVE010000004">
    <property type="protein sequence ID" value="CAG9707696.1"/>
    <property type="molecule type" value="Genomic_DNA"/>
</dbReference>
<keyword evidence="5 7" id="KW-0472">Membrane</keyword>
<evidence type="ECO:0000256" key="3">
    <source>
        <dbReference type="ARBA" id="ARBA00022692"/>
    </source>
</evidence>
<dbReference type="PROSITE" id="PS51849">
    <property type="entry name" value="RSGI_N"/>
    <property type="match status" value="1"/>
</dbReference>
<dbReference type="Proteomes" id="UP000789738">
    <property type="component" value="Unassembled WGS sequence"/>
</dbReference>
<dbReference type="RefSeq" id="WP_159116316.1">
    <property type="nucleotide sequence ID" value="NZ_CAKJVE010000004.1"/>
</dbReference>
<evidence type="ECO:0000313" key="11">
    <source>
        <dbReference type="Proteomes" id="UP000431451"/>
    </source>
</evidence>
<evidence type="ECO:0000313" key="10">
    <source>
        <dbReference type="EMBL" id="VCT84592.1"/>
    </source>
</evidence>
<dbReference type="Pfam" id="PF12791">
    <property type="entry name" value="RsgI_N"/>
    <property type="match status" value="1"/>
</dbReference>
<accession>A0A650LW38</accession>
<feature type="domain" description="RsgI N-terminal anti-sigma" evidence="8">
    <location>
        <begin position="2"/>
        <end position="49"/>
    </location>
</feature>
<gene>
    <name evidence="10" type="primary">rsgI3</name>
    <name evidence="9" type="ORF">CNEO_43154</name>
    <name evidence="10" type="ORF">CNEONATNEC25_02192</name>
</gene>
<feature type="transmembrane region" description="Helical" evidence="7">
    <location>
        <begin position="59"/>
        <end position="78"/>
    </location>
</feature>
<evidence type="ECO:0000256" key="2">
    <source>
        <dbReference type="ARBA" id="ARBA00022475"/>
    </source>
</evidence>
<dbReference type="InterPro" id="IPR055431">
    <property type="entry name" value="RsgI_M"/>
</dbReference>
<evidence type="ECO:0000256" key="6">
    <source>
        <dbReference type="SAM" id="MobiDB-lite"/>
    </source>
</evidence>
<sequence length="389" mass="43463">MNKGIIMEVKQNYAIIMNDDGHMDKISKKKNMAIGQKIFYFEEDIIRTNNIRNIRSNSFMKTIGSIAALFLIAFTFFYQLSYKEAAYAVVSLDINPSIQIEVDNNKTILKVEGMNDDGKNINFKELKGLNINEGIQKIKNILVEKNYLKENRDVLVAFALVNEDENTDYEESVFGTIKSTFKSEKVTYVKGKKEDVEEAKSAGISLGRYEVLQVADEDAKKEIDKAPVKEITELIKDKENVIQWGDDEDSEKVKVPGSEVVDKVENNTANTDNNSNNTNSSNNNNDGIKKPVINGAVDSSSNANTNNNNNNNNSGTQKPEDDIIIEVPPENKVPEETVPPNKEETIPEKEPAKPSGNDNPSENEDNSNDSGNDNKNQENDKLPVQGETK</sequence>
<comment type="subcellular location">
    <subcellularLocation>
        <location evidence="1">Cell membrane</location>
        <topology evidence="1">Single-pass membrane protein</topology>
    </subcellularLocation>
</comment>
<dbReference type="EMBL" id="UWJD01000001">
    <property type="protein sequence ID" value="VCT84592.1"/>
    <property type="molecule type" value="Genomic_DNA"/>
</dbReference>
<keyword evidence="4 7" id="KW-1133">Transmembrane helix</keyword>
<evidence type="ECO:0000313" key="9">
    <source>
        <dbReference type="EMBL" id="CAG9707696.1"/>
    </source>
</evidence>
<feature type="compositionally biased region" description="Basic and acidic residues" evidence="6">
    <location>
        <begin position="341"/>
        <end position="352"/>
    </location>
</feature>
<evidence type="ECO:0000256" key="4">
    <source>
        <dbReference type="ARBA" id="ARBA00022989"/>
    </source>
</evidence>
<feature type="compositionally biased region" description="Low complexity" evidence="6">
    <location>
        <begin position="299"/>
        <end position="314"/>
    </location>
</feature>
<dbReference type="AlphaFoldDB" id="A0A650LW38"/>
<dbReference type="InterPro" id="IPR024449">
    <property type="entry name" value="Anti-sigma_RsgI_N"/>
</dbReference>
<name>A0A650LW38_9CLOT</name>
<keyword evidence="3 7" id="KW-0812">Transmembrane</keyword>
<evidence type="ECO:0000256" key="7">
    <source>
        <dbReference type="SAM" id="Phobius"/>
    </source>
</evidence>
<dbReference type="GO" id="GO:0005886">
    <property type="term" value="C:plasma membrane"/>
    <property type="evidence" value="ECO:0007669"/>
    <property type="project" value="UniProtKB-SubCell"/>
</dbReference>
<reference evidence="9" key="2">
    <citation type="submission" date="2021-10" db="EMBL/GenBank/DDBJ databases">
        <authorList>
            <person name="Mesa V."/>
        </authorList>
    </citation>
    <scope>NUCLEOTIDE SEQUENCE</scope>
    <source>
        <strain evidence="9">CC3_PB</strain>
    </source>
</reference>
<evidence type="ECO:0000256" key="5">
    <source>
        <dbReference type="ARBA" id="ARBA00023136"/>
    </source>
</evidence>
<dbReference type="Pfam" id="PF23750">
    <property type="entry name" value="RsgI_M"/>
    <property type="match status" value="1"/>
</dbReference>
<protein>
    <submittedName>
        <fullName evidence="9 10">Anti-sigma-I factor RsgI</fullName>
    </submittedName>
</protein>
<organism evidence="10 11">
    <name type="scientific">Clostridium neonatale</name>
    <dbReference type="NCBI Taxonomy" id="137838"/>
    <lineage>
        <taxon>Bacteria</taxon>
        <taxon>Bacillati</taxon>
        <taxon>Bacillota</taxon>
        <taxon>Clostridia</taxon>
        <taxon>Eubacteriales</taxon>
        <taxon>Clostridiaceae</taxon>
        <taxon>Clostridium</taxon>
    </lineage>
</organism>
<evidence type="ECO:0000259" key="8">
    <source>
        <dbReference type="PROSITE" id="PS51849"/>
    </source>
</evidence>
<dbReference type="Proteomes" id="UP000431451">
    <property type="component" value="Unassembled WGS sequence"/>
</dbReference>
<evidence type="ECO:0000256" key="1">
    <source>
        <dbReference type="ARBA" id="ARBA00004162"/>
    </source>
</evidence>
<proteinExistence type="predicted"/>
<feature type="compositionally biased region" description="Low complexity" evidence="6">
    <location>
        <begin position="266"/>
        <end position="285"/>
    </location>
</feature>
<reference evidence="10 11" key="1">
    <citation type="submission" date="2018-06" db="EMBL/GenBank/DDBJ databases">
        <authorList>
            <consortium name="IHU Genomes"/>
        </authorList>
    </citation>
    <scope>NUCLEOTIDE SEQUENCE [LARGE SCALE GENOMIC DNA]</scope>
    <source>
        <strain evidence="10 11">NEC25</strain>
    </source>
</reference>
<feature type="region of interest" description="Disordered" evidence="6">
    <location>
        <begin position="246"/>
        <end position="389"/>
    </location>
</feature>